<organism evidence="5">
    <name type="scientific">Guillardia theta (strain CCMP2712)</name>
    <name type="common">Cryptophyte</name>
    <dbReference type="NCBI Taxonomy" id="905079"/>
    <lineage>
        <taxon>Eukaryota</taxon>
        <taxon>Cryptophyceae</taxon>
        <taxon>Pyrenomonadales</taxon>
        <taxon>Geminigeraceae</taxon>
        <taxon>Guillardia</taxon>
    </lineage>
</organism>
<dbReference type="HOGENOM" id="CLU_432432_0_0_1"/>
<keyword evidence="7" id="KW-1185">Reference proteome</keyword>
<proteinExistence type="inferred from homology"/>
<reference evidence="6" key="3">
    <citation type="submission" date="2016-03" db="UniProtKB">
        <authorList>
            <consortium name="EnsemblProtists"/>
        </authorList>
    </citation>
    <scope>IDENTIFICATION</scope>
</reference>
<dbReference type="GO" id="GO:0009611">
    <property type="term" value="P:response to wounding"/>
    <property type="evidence" value="ECO:0007669"/>
    <property type="project" value="InterPro"/>
</dbReference>
<dbReference type="Pfam" id="PF00280">
    <property type="entry name" value="potato_inhibit"/>
    <property type="match status" value="1"/>
</dbReference>
<keyword evidence="2" id="KW-0646">Protease inhibitor</keyword>
<evidence type="ECO:0000259" key="4">
    <source>
        <dbReference type="PROSITE" id="PS50004"/>
    </source>
</evidence>
<dbReference type="InterPro" id="IPR000008">
    <property type="entry name" value="C2_dom"/>
</dbReference>
<evidence type="ECO:0000256" key="1">
    <source>
        <dbReference type="ARBA" id="ARBA00008210"/>
    </source>
</evidence>
<dbReference type="InterPro" id="IPR000864">
    <property type="entry name" value="Prot_inh_pot1"/>
</dbReference>
<evidence type="ECO:0000256" key="3">
    <source>
        <dbReference type="ARBA" id="ARBA00022900"/>
    </source>
</evidence>
<evidence type="ECO:0000313" key="6">
    <source>
        <dbReference type="EnsemblProtists" id="EKX48051"/>
    </source>
</evidence>
<dbReference type="EnsemblProtists" id="EKX48051">
    <property type="protein sequence ID" value="EKX48051"/>
    <property type="gene ID" value="GUITHDRAFT_106132"/>
</dbReference>
<dbReference type="RefSeq" id="XP_005835031.1">
    <property type="nucleotide sequence ID" value="XM_005834974.1"/>
</dbReference>
<evidence type="ECO:0000313" key="7">
    <source>
        <dbReference type="Proteomes" id="UP000011087"/>
    </source>
</evidence>
<dbReference type="Proteomes" id="UP000011087">
    <property type="component" value="Unassembled WGS sequence"/>
</dbReference>
<evidence type="ECO:0000313" key="5">
    <source>
        <dbReference type="EMBL" id="EKX48051.1"/>
    </source>
</evidence>
<dbReference type="InterPro" id="IPR036354">
    <property type="entry name" value="Prot_inh_pot1_sf"/>
</dbReference>
<dbReference type="GeneID" id="17304639"/>
<keyword evidence="3" id="KW-0722">Serine protease inhibitor</keyword>
<accession>L1JHS9</accession>
<reference evidence="5 7" key="1">
    <citation type="journal article" date="2012" name="Nature">
        <title>Algal genomes reveal evolutionary mosaicism and the fate of nucleomorphs.</title>
        <authorList>
            <consortium name="DOE Joint Genome Institute"/>
            <person name="Curtis B.A."/>
            <person name="Tanifuji G."/>
            <person name="Burki F."/>
            <person name="Gruber A."/>
            <person name="Irimia M."/>
            <person name="Maruyama S."/>
            <person name="Arias M.C."/>
            <person name="Ball S.G."/>
            <person name="Gile G.H."/>
            <person name="Hirakawa Y."/>
            <person name="Hopkins J.F."/>
            <person name="Kuo A."/>
            <person name="Rensing S.A."/>
            <person name="Schmutz J."/>
            <person name="Symeonidi A."/>
            <person name="Elias M."/>
            <person name="Eveleigh R.J."/>
            <person name="Herman E.K."/>
            <person name="Klute M.J."/>
            <person name="Nakayama T."/>
            <person name="Obornik M."/>
            <person name="Reyes-Prieto A."/>
            <person name="Armbrust E.V."/>
            <person name="Aves S.J."/>
            <person name="Beiko R.G."/>
            <person name="Coutinho P."/>
            <person name="Dacks J.B."/>
            <person name="Durnford D.G."/>
            <person name="Fast N.M."/>
            <person name="Green B.R."/>
            <person name="Grisdale C.J."/>
            <person name="Hempel F."/>
            <person name="Henrissat B."/>
            <person name="Hoppner M.P."/>
            <person name="Ishida K."/>
            <person name="Kim E."/>
            <person name="Koreny L."/>
            <person name="Kroth P.G."/>
            <person name="Liu Y."/>
            <person name="Malik S.B."/>
            <person name="Maier U.G."/>
            <person name="McRose D."/>
            <person name="Mock T."/>
            <person name="Neilson J.A."/>
            <person name="Onodera N.T."/>
            <person name="Poole A.M."/>
            <person name="Pritham E.J."/>
            <person name="Richards T.A."/>
            <person name="Rocap G."/>
            <person name="Roy S.W."/>
            <person name="Sarai C."/>
            <person name="Schaack S."/>
            <person name="Shirato S."/>
            <person name="Slamovits C.H."/>
            <person name="Spencer D.F."/>
            <person name="Suzuki S."/>
            <person name="Worden A.Z."/>
            <person name="Zauner S."/>
            <person name="Barry K."/>
            <person name="Bell C."/>
            <person name="Bharti A.K."/>
            <person name="Crow J.A."/>
            <person name="Grimwood J."/>
            <person name="Kramer R."/>
            <person name="Lindquist E."/>
            <person name="Lucas S."/>
            <person name="Salamov A."/>
            <person name="McFadden G.I."/>
            <person name="Lane C.E."/>
            <person name="Keeling P.J."/>
            <person name="Gray M.W."/>
            <person name="Grigoriev I.V."/>
            <person name="Archibald J.M."/>
        </authorList>
    </citation>
    <scope>NUCLEOTIDE SEQUENCE</scope>
    <source>
        <strain evidence="5 7">CCMP2712</strain>
    </source>
</reference>
<sequence length="633" mass="71704">MQDPLSLASEGRQDYRELSRASGAVSVFNSIPASITSRISSGLDKDSVLIDPLVPQQVAGDTFNYSSRASQPSLSEQLPENIGSLIQGERRAEVIREEMRASRRWSDSIADRASTLNNPPVIYVPEPQQVQTDPLTTTYTSSARSISTRERIVFPIPQSVIQQGRPLPQLVEHSNATNDADKAKSFFDKYSWVRMEQDLQSSQDPTFNKYMSKQETERIESIIPEKSWKQEGMNEKIGKMPRDEVFKYLKECEDDYKEKQFRAKHIDDGGLAEYNLRESEVRLMEARSMAREELTKISKQTRGSSSNENFVPKKVKGIQSILSVHVREAVGLAVLLQNQAVGVHSPWVYVSMSLRRANPSSQQKQEITRLSRCLPYDFGHASSSYLVQGPDGRSIEEIDLVETYRDEREDARGVGGMVRWNETFQLRLEQEEYIDSELILTVHEVKKEGIHDPTGRMIGQTNAISLRDLYSYGRMEAWLQLAPTTSFVLPSSTAIPQVRVGIEYRELEKSWGPTTLATDFPPAPDKKTWPELEGVPCGEACRKIKQERPDVEIKLLKFSLDTDLLMGFDLAADNELGGGDVLGNFTGLFGFKSDAQRVEDVERYLARQRFQVLVFYQDDGLVRGCPRLRRVPE</sequence>
<feature type="domain" description="C2" evidence="4">
    <location>
        <begin position="302"/>
        <end position="479"/>
    </location>
</feature>
<gene>
    <name evidence="5" type="ORF">GUITHDRAFT_106132</name>
</gene>
<dbReference type="AlphaFoldDB" id="L1JHS9"/>
<comment type="similarity">
    <text evidence="1">Belongs to the protease inhibitor I13 (potato type I serine protease inhibitor) family.</text>
</comment>
<evidence type="ECO:0000256" key="2">
    <source>
        <dbReference type="ARBA" id="ARBA00022690"/>
    </source>
</evidence>
<dbReference type="PROSITE" id="PS50004">
    <property type="entry name" value="C2"/>
    <property type="match status" value="1"/>
</dbReference>
<dbReference type="PaxDb" id="55529-EKX48051"/>
<reference evidence="7" key="2">
    <citation type="submission" date="2012-11" db="EMBL/GenBank/DDBJ databases">
        <authorList>
            <person name="Kuo A."/>
            <person name="Curtis B.A."/>
            <person name="Tanifuji G."/>
            <person name="Burki F."/>
            <person name="Gruber A."/>
            <person name="Irimia M."/>
            <person name="Maruyama S."/>
            <person name="Arias M.C."/>
            <person name="Ball S.G."/>
            <person name="Gile G.H."/>
            <person name="Hirakawa Y."/>
            <person name="Hopkins J.F."/>
            <person name="Rensing S.A."/>
            <person name="Schmutz J."/>
            <person name="Symeonidi A."/>
            <person name="Elias M."/>
            <person name="Eveleigh R.J."/>
            <person name="Herman E.K."/>
            <person name="Klute M.J."/>
            <person name="Nakayama T."/>
            <person name="Obornik M."/>
            <person name="Reyes-Prieto A."/>
            <person name="Armbrust E.V."/>
            <person name="Aves S.J."/>
            <person name="Beiko R.G."/>
            <person name="Coutinho P."/>
            <person name="Dacks J.B."/>
            <person name="Durnford D.G."/>
            <person name="Fast N.M."/>
            <person name="Green B.R."/>
            <person name="Grisdale C."/>
            <person name="Hempe F."/>
            <person name="Henrissat B."/>
            <person name="Hoppner M.P."/>
            <person name="Ishida K.-I."/>
            <person name="Kim E."/>
            <person name="Koreny L."/>
            <person name="Kroth P.G."/>
            <person name="Liu Y."/>
            <person name="Malik S.-B."/>
            <person name="Maier U.G."/>
            <person name="McRose D."/>
            <person name="Mock T."/>
            <person name="Neilson J.A."/>
            <person name="Onodera N.T."/>
            <person name="Poole A.M."/>
            <person name="Pritham E.J."/>
            <person name="Richards T.A."/>
            <person name="Rocap G."/>
            <person name="Roy S.W."/>
            <person name="Sarai C."/>
            <person name="Schaack S."/>
            <person name="Shirato S."/>
            <person name="Slamovits C.H."/>
            <person name="Spencer D.F."/>
            <person name="Suzuki S."/>
            <person name="Worden A.Z."/>
            <person name="Zauner S."/>
            <person name="Barry K."/>
            <person name="Bell C."/>
            <person name="Bharti A.K."/>
            <person name="Crow J.A."/>
            <person name="Grimwood J."/>
            <person name="Kramer R."/>
            <person name="Lindquist E."/>
            <person name="Lucas S."/>
            <person name="Salamov A."/>
            <person name="McFadden G.I."/>
            <person name="Lane C.E."/>
            <person name="Keeling P.J."/>
            <person name="Gray M.W."/>
            <person name="Grigoriev I.V."/>
            <person name="Archibald J.M."/>
        </authorList>
    </citation>
    <scope>NUCLEOTIDE SEQUENCE</scope>
    <source>
        <strain evidence="7">CCMP2712</strain>
    </source>
</reference>
<dbReference type="Gene3D" id="3.30.10.10">
    <property type="entry name" value="Trypsin Inhibitor V, subunit A"/>
    <property type="match status" value="1"/>
</dbReference>
<dbReference type="SUPFAM" id="SSF54654">
    <property type="entry name" value="CI-2 family of serine protease inhibitors"/>
    <property type="match status" value="1"/>
</dbReference>
<protein>
    <recommendedName>
        <fullName evidence="4">C2 domain-containing protein</fullName>
    </recommendedName>
</protein>
<name>L1JHS9_GUITC</name>
<dbReference type="KEGG" id="gtt:GUITHDRAFT_106132"/>
<dbReference type="EMBL" id="JH992987">
    <property type="protein sequence ID" value="EKX48051.1"/>
    <property type="molecule type" value="Genomic_DNA"/>
</dbReference>
<dbReference type="GO" id="GO:0004867">
    <property type="term" value="F:serine-type endopeptidase inhibitor activity"/>
    <property type="evidence" value="ECO:0007669"/>
    <property type="project" value="UniProtKB-KW"/>
</dbReference>